<name>A0A1I5RHP0_9BACT</name>
<gene>
    <name evidence="3" type="ORF">SAMN05444277_101258</name>
</gene>
<dbReference type="GO" id="GO:0046872">
    <property type="term" value="F:metal ion binding"/>
    <property type="evidence" value="ECO:0007669"/>
    <property type="project" value="UniProtKB-KW"/>
</dbReference>
<dbReference type="OrthoDB" id="9798830at2"/>
<dbReference type="Gene3D" id="1.20.120.450">
    <property type="entry name" value="dinb family like domain"/>
    <property type="match status" value="1"/>
</dbReference>
<reference evidence="3 4" key="1">
    <citation type="submission" date="2016-10" db="EMBL/GenBank/DDBJ databases">
        <authorList>
            <person name="de Groot N.N."/>
        </authorList>
    </citation>
    <scope>NUCLEOTIDE SEQUENCE [LARGE SCALE GENOMIC DNA]</scope>
    <source>
        <strain evidence="3 4">DSM 28286</strain>
    </source>
</reference>
<evidence type="ECO:0000256" key="2">
    <source>
        <dbReference type="ARBA" id="ARBA00022723"/>
    </source>
</evidence>
<proteinExistence type="inferred from homology"/>
<protein>
    <submittedName>
        <fullName evidence="3">Uncharacterized damage-inducible protein DinB (Forms a four-helix bundle)</fullName>
    </submittedName>
</protein>
<organism evidence="3 4">
    <name type="scientific">Parafilimonas terrae</name>
    <dbReference type="NCBI Taxonomy" id="1465490"/>
    <lineage>
        <taxon>Bacteria</taxon>
        <taxon>Pseudomonadati</taxon>
        <taxon>Bacteroidota</taxon>
        <taxon>Chitinophagia</taxon>
        <taxon>Chitinophagales</taxon>
        <taxon>Chitinophagaceae</taxon>
        <taxon>Parafilimonas</taxon>
    </lineage>
</organism>
<dbReference type="InterPro" id="IPR007837">
    <property type="entry name" value="DinB"/>
</dbReference>
<comment type="similarity">
    <text evidence="1">Belongs to the DinB family.</text>
</comment>
<accession>A0A1I5RHP0</accession>
<keyword evidence="4" id="KW-1185">Reference proteome</keyword>
<dbReference type="InterPro" id="IPR034660">
    <property type="entry name" value="DinB/YfiT-like"/>
</dbReference>
<dbReference type="STRING" id="1465490.SAMN05444277_101258"/>
<dbReference type="Proteomes" id="UP000199031">
    <property type="component" value="Unassembled WGS sequence"/>
</dbReference>
<dbReference type="SUPFAM" id="SSF109854">
    <property type="entry name" value="DinB/YfiT-like putative metalloenzymes"/>
    <property type="match status" value="1"/>
</dbReference>
<evidence type="ECO:0000313" key="3">
    <source>
        <dbReference type="EMBL" id="SFP58084.1"/>
    </source>
</evidence>
<dbReference type="Pfam" id="PF05163">
    <property type="entry name" value="DinB"/>
    <property type="match status" value="1"/>
</dbReference>
<sequence>MQIPELQNLLDELVFLLKKGNAHVSFNDAIKDIPFDDLGKKPQGLPYSIWQIAEHIRITQKDILDFSANENYKELNWPADYWPHAAAPESVAAWENCTREINDDLEAFIKLLTHSANIFKPFEHGTGQSMLREAMLIADHTSYHTGEIIVLRRLLGNWKN</sequence>
<dbReference type="AlphaFoldDB" id="A0A1I5RHP0"/>
<keyword evidence="2" id="KW-0479">Metal-binding</keyword>
<dbReference type="EMBL" id="FOXQ01000001">
    <property type="protein sequence ID" value="SFP58084.1"/>
    <property type="molecule type" value="Genomic_DNA"/>
</dbReference>
<evidence type="ECO:0000313" key="4">
    <source>
        <dbReference type="Proteomes" id="UP000199031"/>
    </source>
</evidence>
<dbReference type="RefSeq" id="WP_090653704.1">
    <property type="nucleotide sequence ID" value="NZ_FOXQ01000001.1"/>
</dbReference>
<evidence type="ECO:0000256" key="1">
    <source>
        <dbReference type="ARBA" id="ARBA00008635"/>
    </source>
</evidence>